<gene>
    <name evidence="2" type="primary">A03p053930.1_BraROA</name>
    <name evidence="2" type="ORF">IGI04_012781</name>
</gene>
<dbReference type="PANTHER" id="PTHR33130">
    <property type="entry name" value="PUTATIVE (DUF1639)-RELATED"/>
    <property type="match status" value="1"/>
</dbReference>
<keyword evidence="3" id="KW-1185">Reference proteome</keyword>
<organism evidence="2 3">
    <name type="scientific">Brassica rapa subsp. trilocularis</name>
    <dbReference type="NCBI Taxonomy" id="1813537"/>
    <lineage>
        <taxon>Eukaryota</taxon>
        <taxon>Viridiplantae</taxon>
        <taxon>Streptophyta</taxon>
        <taxon>Embryophyta</taxon>
        <taxon>Tracheophyta</taxon>
        <taxon>Spermatophyta</taxon>
        <taxon>Magnoliopsida</taxon>
        <taxon>eudicotyledons</taxon>
        <taxon>Gunneridae</taxon>
        <taxon>Pentapetalae</taxon>
        <taxon>rosids</taxon>
        <taxon>malvids</taxon>
        <taxon>Brassicales</taxon>
        <taxon>Brassicaceae</taxon>
        <taxon>Brassiceae</taxon>
        <taxon>Brassica</taxon>
    </lineage>
</organism>
<proteinExistence type="predicted"/>
<dbReference type="InterPro" id="IPR012438">
    <property type="entry name" value="DUF1639"/>
</dbReference>
<reference evidence="2 3" key="1">
    <citation type="submission" date="2021-03" db="EMBL/GenBank/DDBJ databases">
        <authorList>
            <person name="King G.J."/>
            <person name="Bancroft I."/>
            <person name="Baten A."/>
            <person name="Bloomfield J."/>
            <person name="Borpatragohain P."/>
            <person name="He Z."/>
            <person name="Irish N."/>
            <person name="Irwin J."/>
            <person name="Liu K."/>
            <person name="Mauleon R.P."/>
            <person name="Moore J."/>
            <person name="Morris R."/>
            <person name="Ostergaard L."/>
            <person name="Wang B."/>
            <person name="Wells R."/>
        </authorList>
    </citation>
    <scope>NUCLEOTIDE SEQUENCE [LARGE SCALE GENOMIC DNA]</scope>
    <source>
        <strain evidence="2">R-o-18</strain>
        <tissue evidence="2">Leaf</tissue>
    </source>
</reference>
<dbReference type="Proteomes" id="UP000823674">
    <property type="component" value="Chromosome A03"/>
</dbReference>
<evidence type="ECO:0000256" key="1">
    <source>
        <dbReference type="SAM" id="MobiDB-lite"/>
    </source>
</evidence>
<protein>
    <submittedName>
        <fullName evidence="2">Uncharacterized protein</fullName>
    </submittedName>
</protein>
<feature type="region of interest" description="Disordered" evidence="1">
    <location>
        <begin position="26"/>
        <end position="168"/>
    </location>
</feature>
<dbReference type="PANTHER" id="PTHR33130:SF40">
    <property type="entry name" value="CHROMOGRANIN (DUF1639)"/>
    <property type="match status" value="1"/>
</dbReference>
<dbReference type="Pfam" id="PF07797">
    <property type="entry name" value="DUF1639"/>
    <property type="match status" value="1"/>
</dbReference>
<comment type="caution">
    <text evidence="2">The sequence shown here is derived from an EMBL/GenBank/DDBJ whole genome shotgun (WGS) entry which is preliminary data.</text>
</comment>
<accession>A0ABQ7N6X5</accession>
<evidence type="ECO:0000313" key="2">
    <source>
        <dbReference type="EMBL" id="KAG5406662.1"/>
    </source>
</evidence>
<feature type="compositionally biased region" description="Basic and acidic residues" evidence="1">
    <location>
        <begin position="78"/>
        <end position="89"/>
    </location>
</feature>
<feature type="compositionally biased region" description="Polar residues" evidence="1">
    <location>
        <begin position="44"/>
        <end position="67"/>
    </location>
</feature>
<name>A0ABQ7N6X5_BRACM</name>
<evidence type="ECO:0000313" key="3">
    <source>
        <dbReference type="Proteomes" id="UP000823674"/>
    </source>
</evidence>
<sequence length="265" mass="28732">MSTSPAHMKKSLLGFSSPLTLGPQVSAAVTDVDPKSDPSPETPPVSNRTVASRSSRQPRLSFSSLAPSSERDHHKKAKSDENPPRREEAPASAEEEDEKRKWNLRPRKACGGSKKGNGAVPAETCGGGGASEAKSQKPVAAVVEAKSNRQRGIPAESPGLGGGGGGVEAKNENHRLWVALSRDEIEEDVFSMSGNRPSRRPRKRTKTLQKHLDVIFPGLCLVGMNADCFRVSTSPAKVRLGLDQPNYIEDCVKYKQMRVDRRDAW</sequence>
<dbReference type="EMBL" id="JADBGQ010000003">
    <property type="protein sequence ID" value="KAG5406662.1"/>
    <property type="molecule type" value="Genomic_DNA"/>
</dbReference>